<dbReference type="GO" id="GO:0020037">
    <property type="term" value="F:heme binding"/>
    <property type="evidence" value="ECO:0007669"/>
    <property type="project" value="InterPro"/>
</dbReference>
<evidence type="ECO:0000256" key="1">
    <source>
        <dbReference type="ARBA" id="ARBA00001970"/>
    </source>
</evidence>
<evidence type="ECO:0000313" key="9">
    <source>
        <dbReference type="EMBL" id="ATZ23227.1"/>
    </source>
</evidence>
<gene>
    <name evidence="9" type="ORF">SLAV_06610</name>
</gene>
<evidence type="ECO:0000256" key="6">
    <source>
        <dbReference type="ARBA" id="ARBA00023002"/>
    </source>
</evidence>
<evidence type="ECO:0000256" key="2">
    <source>
        <dbReference type="ARBA" id="ARBA00022559"/>
    </source>
</evidence>
<dbReference type="PROSITE" id="PS51404">
    <property type="entry name" value="DYP_PEROXIDASE"/>
    <property type="match status" value="1"/>
</dbReference>
<dbReference type="EC" id="1.11.1.19" evidence="9"/>
<dbReference type="GO" id="GO:0046872">
    <property type="term" value="F:metal ion binding"/>
    <property type="evidence" value="ECO:0007669"/>
    <property type="project" value="UniProtKB-KW"/>
</dbReference>
<name>A0A2K8P909_STRLA</name>
<dbReference type="InterPro" id="IPR011008">
    <property type="entry name" value="Dimeric_a/b-barrel"/>
</dbReference>
<dbReference type="RefSeq" id="WP_199922101.1">
    <property type="nucleotide sequence ID" value="NZ_CP024985.1"/>
</dbReference>
<evidence type="ECO:0000256" key="4">
    <source>
        <dbReference type="ARBA" id="ARBA00022723"/>
    </source>
</evidence>
<sequence>MTTQSDNPSMVRRSLLGALPVAAALSACRPGARTPALPAPRTPSQEASAREASAHGASAPVGARQPGVDRPAQPQTHAVVSVYELPQEAGSVRVAARLAEVLVELAGKPGGAAAAPAGDLTVTVGLGPRLLGSAGQGLPGGLQLPPFAREERTARAWGGDLLVQVCASDPDAVALADARLAGALAAEGASGRWSQAGFRPPGGGPVRNLLGFPDGIENPRTRPELDREVWLDGPGPLAGGTVAVVRRLRIDVSGFLAQPATRQEEAIGRRRADGAPLSGGAALDRLDLSAKTARGRYLVPAMAHARRANPNATGSGRMLRRGYSYRNGPEDQGLLFVSFQRRLRTFTATQRRLDDGDDLMRFVTATASGAFFVPRAFTPERPLGGDLLGEPG</sequence>
<protein>
    <submittedName>
        <fullName evidence="9">Dye-decolorizing peroxidase</fullName>
        <ecNumber evidence="9">1.11.1.19</ecNumber>
    </submittedName>
</protein>
<dbReference type="Pfam" id="PF04261">
    <property type="entry name" value="Dyp_perox_N"/>
    <property type="match status" value="1"/>
</dbReference>
<keyword evidence="10" id="KW-1185">Reference proteome</keyword>
<keyword evidence="5" id="KW-0732">Signal</keyword>
<evidence type="ECO:0000256" key="8">
    <source>
        <dbReference type="ARBA" id="ARBA00025737"/>
    </source>
</evidence>
<dbReference type="GO" id="GO:0004601">
    <property type="term" value="F:peroxidase activity"/>
    <property type="evidence" value="ECO:0007669"/>
    <property type="project" value="UniProtKB-KW"/>
</dbReference>
<dbReference type="Proteomes" id="UP000231791">
    <property type="component" value="Chromosome"/>
</dbReference>
<proteinExistence type="inferred from homology"/>
<dbReference type="GO" id="GO:0005829">
    <property type="term" value="C:cytosol"/>
    <property type="evidence" value="ECO:0007669"/>
    <property type="project" value="TreeGrafter"/>
</dbReference>
<comment type="cofactor">
    <cofactor evidence="1">
        <name>heme b</name>
        <dbReference type="ChEBI" id="CHEBI:60344"/>
    </cofactor>
</comment>
<keyword evidence="6 9" id="KW-0560">Oxidoreductase</keyword>
<reference evidence="9 10" key="1">
    <citation type="submission" date="2017-11" db="EMBL/GenBank/DDBJ databases">
        <title>Complete genome sequence of Streptomyces lavendulae subsp. lavendulae CCM 3239 (formerly 'Streptomyces aureofaciens CCM 3239'), the producer of the angucycline-type antibiotic auricin.</title>
        <authorList>
            <person name="Busche T."/>
            <person name="Novakova R."/>
            <person name="Al'Dilaimi A."/>
            <person name="Homerova D."/>
            <person name="Feckova L."/>
            <person name="Rezuchova B."/>
            <person name="Mingyar E."/>
            <person name="Csolleiova D."/>
            <person name="Bekeova C."/>
            <person name="Winkler A."/>
            <person name="Sevcikova B."/>
            <person name="Kalinowski J."/>
            <person name="Kormanec J."/>
            <person name="Ruckert C."/>
        </authorList>
    </citation>
    <scope>NUCLEOTIDE SEQUENCE [LARGE SCALE GENOMIC DNA]</scope>
    <source>
        <strain evidence="9 10">CCM 3239</strain>
    </source>
</reference>
<comment type="similarity">
    <text evidence="8">Belongs to the DyP-type peroxidase family.</text>
</comment>
<keyword evidence="7" id="KW-0408">Iron</keyword>
<dbReference type="Pfam" id="PF20628">
    <property type="entry name" value="Dyp_perox_C"/>
    <property type="match status" value="1"/>
</dbReference>
<dbReference type="NCBIfam" id="TIGR01413">
    <property type="entry name" value="Dyp_perox_fam"/>
    <property type="match status" value="1"/>
</dbReference>
<dbReference type="InterPro" id="IPR048327">
    <property type="entry name" value="Dyp_perox_N"/>
</dbReference>
<dbReference type="PANTHER" id="PTHR30521">
    <property type="entry name" value="DEFERROCHELATASE/PEROXIDASE"/>
    <property type="match status" value="1"/>
</dbReference>
<evidence type="ECO:0000256" key="7">
    <source>
        <dbReference type="ARBA" id="ARBA00023004"/>
    </source>
</evidence>
<keyword evidence="2 9" id="KW-0575">Peroxidase</keyword>
<keyword evidence="4" id="KW-0479">Metal-binding</keyword>
<accession>A0A2K8P909</accession>
<dbReference type="InterPro" id="IPR006311">
    <property type="entry name" value="TAT_signal"/>
</dbReference>
<keyword evidence="3" id="KW-0349">Heme</keyword>
<evidence type="ECO:0000256" key="3">
    <source>
        <dbReference type="ARBA" id="ARBA00022617"/>
    </source>
</evidence>
<organism evidence="9 10">
    <name type="scientific">Streptomyces lavendulae subsp. lavendulae</name>
    <dbReference type="NCBI Taxonomy" id="58340"/>
    <lineage>
        <taxon>Bacteria</taxon>
        <taxon>Bacillati</taxon>
        <taxon>Actinomycetota</taxon>
        <taxon>Actinomycetes</taxon>
        <taxon>Kitasatosporales</taxon>
        <taxon>Streptomycetaceae</taxon>
        <taxon>Streptomyces</taxon>
    </lineage>
</organism>
<evidence type="ECO:0000256" key="5">
    <source>
        <dbReference type="ARBA" id="ARBA00022729"/>
    </source>
</evidence>
<dbReference type="SUPFAM" id="SSF54909">
    <property type="entry name" value="Dimeric alpha+beta barrel"/>
    <property type="match status" value="1"/>
</dbReference>
<evidence type="ECO:0000313" key="10">
    <source>
        <dbReference type="Proteomes" id="UP000231791"/>
    </source>
</evidence>
<dbReference type="EMBL" id="CP024985">
    <property type="protein sequence ID" value="ATZ23227.1"/>
    <property type="molecule type" value="Genomic_DNA"/>
</dbReference>
<dbReference type="KEGG" id="slx:SLAV_06610"/>
<dbReference type="InterPro" id="IPR006314">
    <property type="entry name" value="Dyp_peroxidase"/>
</dbReference>
<dbReference type="InterPro" id="IPR048328">
    <property type="entry name" value="Dyp_perox_C"/>
</dbReference>
<dbReference type="PANTHER" id="PTHR30521:SF4">
    <property type="entry name" value="DEFERROCHELATASE"/>
    <property type="match status" value="1"/>
</dbReference>
<dbReference type="AlphaFoldDB" id="A0A2K8P909"/>
<dbReference type="GeneID" id="49382434"/>
<dbReference type="PROSITE" id="PS51318">
    <property type="entry name" value="TAT"/>
    <property type="match status" value="1"/>
</dbReference>